<dbReference type="PROSITE" id="PS51257">
    <property type="entry name" value="PROKAR_LIPOPROTEIN"/>
    <property type="match status" value="1"/>
</dbReference>
<feature type="domain" description="ABC-type transport auxiliary lipoprotein component" evidence="2">
    <location>
        <begin position="37"/>
        <end position="192"/>
    </location>
</feature>
<dbReference type="InterPro" id="IPR005586">
    <property type="entry name" value="ABC_trans_aux"/>
</dbReference>
<keyword evidence="1" id="KW-0732">Signal</keyword>
<dbReference type="Proteomes" id="UP000734218">
    <property type="component" value="Unassembled WGS sequence"/>
</dbReference>
<proteinExistence type="predicted"/>
<evidence type="ECO:0000259" key="2">
    <source>
        <dbReference type="Pfam" id="PF03886"/>
    </source>
</evidence>
<comment type="caution">
    <text evidence="3">The sequence shown here is derived from an EMBL/GenBank/DDBJ whole genome shotgun (WGS) entry which is preliminary data.</text>
</comment>
<dbReference type="Gene3D" id="3.40.50.10610">
    <property type="entry name" value="ABC-type transport auxiliary lipoprotein component"/>
    <property type="match status" value="1"/>
</dbReference>
<dbReference type="RefSeq" id="WP_167953845.1">
    <property type="nucleotide sequence ID" value="NZ_JAATJE010000001.1"/>
</dbReference>
<sequence length="201" mass="21172">MIRQALILATALSLSACISFGADPPDSLLNLTATAQVAPGRTNTAASAQTVTVLVPTVPQTIATQRVPVSTVDGTVAYVKDAQWVEAPNRLFQRLLSETIEAQTGRTVLTPRQFDFDPGTRLSGELQRFGIDAATGDAVVTYDAVISVAQGSGENSVRTRRFEARVPVAPVEALPVGAALNQAANRVAAEVASWIDEQSRG</sequence>
<evidence type="ECO:0000256" key="1">
    <source>
        <dbReference type="SAM" id="SignalP"/>
    </source>
</evidence>
<name>A0ABX0XM88_9SPHN</name>
<evidence type="ECO:0000313" key="4">
    <source>
        <dbReference type="Proteomes" id="UP000734218"/>
    </source>
</evidence>
<protein>
    <submittedName>
        <fullName evidence="3">Cholesterol transport system auxiliary component</fullName>
    </submittedName>
</protein>
<evidence type="ECO:0000313" key="3">
    <source>
        <dbReference type="EMBL" id="NJC33924.1"/>
    </source>
</evidence>
<dbReference type="EMBL" id="JAATJE010000001">
    <property type="protein sequence ID" value="NJC33924.1"/>
    <property type="molecule type" value="Genomic_DNA"/>
</dbReference>
<gene>
    <name evidence="3" type="ORF">GGR88_001398</name>
</gene>
<dbReference type="SUPFAM" id="SSF159594">
    <property type="entry name" value="XCC0632-like"/>
    <property type="match status" value="1"/>
</dbReference>
<dbReference type="Pfam" id="PF03886">
    <property type="entry name" value="ABC_trans_aux"/>
    <property type="match status" value="1"/>
</dbReference>
<keyword evidence="4" id="KW-1185">Reference proteome</keyword>
<feature type="signal peptide" evidence="1">
    <location>
        <begin position="1"/>
        <end position="21"/>
    </location>
</feature>
<organism evidence="3 4">
    <name type="scientific">Sphingomonas jejuensis</name>
    <dbReference type="NCBI Taxonomy" id="904715"/>
    <lineage>
        <taxon>Bacteria</taxon>
        <taxon>Pseudomonadati</taxon>
        <taxon>Pseudomonadota</taxon>
        <taxon>Alphaproteobacteria</taxon>
        <taxon>Sphingomonadales</taxon>
        <taxon>Sphingomonadaceae</taxon>
        <taxon>Sphingomonas</taxon>
    </lineage>
</organism>
<reference evidence="3 4" key="1">
    <citation type="submission" date="2020-03" db="EMBL/GenBank/DDBJ databases">
        <title>Genomic Encyclopedia of Type Strains, Phase IV (KMG-IV): sequencing the most valuable type-strain genomes for metagenomic binning, comparative biology and taxonomic classification.</title>
        <authorList>
            <person name="Goeker M."/>
        </authorList>
    </citation>
    <scope>NUCLEOTIDE SEQUENCE [LARGE SCALE GENOMIC DNA]</scope>
    <source>
        <strain evidence="3 4">DSM 27651</strain>
    </source>
</reference>
<accession>A0ABX0XM88</accession>
<feature type="chain" id="PRO_5045224644" evidence="1">
    <location>
        <begin position="22"/>
        <end position="201"/>
    </location>
</feature>